<dbReference type="AlphaFoldDB" id="A0A1S8WXE1"/>
<dbReference type="EMBL" id="KV893535">
    <property type="protein sequence ID" value="OON19179.1"/>
    <property type="molecule type" value="Genomic_DNA"/>
</dbReference>
<evidence type="ECO:0000313" key="2">
    <source>
        <dbReference type="Proteomes" id="UP000243686"/>
    </source>
</evidence>
<name>A0A1S8WXE1_OPIVI</name>
<evidence type="ECO:0000313" key="1">
    <source>
        <dbReference type="EMBL" id="OON19179.1"/>
    </source>
</evidence>
<sequence>MPGPRHRHFASLDWAVTRLASTGCTVMPSR</sequence>
<keyword evidence="2" id="KW-1185">Reference proteome</keyword>
<dbReference type="Proteomes" id="UP000243686">
    <property type="component" value="Unassembled WGS sequence"/>
</dbReference>
<proteinExistence type="predicted"/>
<accession>A0A1S8WXE1</accession>
<gene>
    <name evidence="1" type="ORF">X801_04957</name>
</gene>
<reference evidence="1 2" key="1">
    <citation type="submission" date="2015-03" db="EMBL/GenBank/DDBJ databases">
        <title>Draft genome of the nematode, Opisthorchis viverrini.</title>
        <authorList>
            <person name="Mitreva M."/>
        </authorList>
    </citation>
    <scope>NUCLEOTIDE SEQUENCE [LARGE SCALE GENOMIC DNA]</scope>
    <source>
        <strain evidence="1">Khon Kaen</strain>
    </source>
</reference>
<protein>
    <submittedName>
        <fullName evidence="1">Uncharacterized protein</fullName>
    </submittedName>
</protein>
<organism evidence="1 2">
    <name type="scientific">Opisthorchis viverrini</name>
    <name type="common">Southeast Asian liver fluke</name>
    <dbReference type="NCBI Taxonomy" id="6198"/>
    <lineage>
        <taxon>Eukaryota</taxon>
        <taxon>Metazoa</taxon>
        <taxon>Spiralia</taxon>
        <taxon>Lophotrochozoa</taxon>
        <taxon>Platyhelminthes</taxon>
        <taxon>Trematoda</taxon>
        <taxon>Digenea</taxon>
        <taxon>Opisthorchiida</taxon>
        <taxon>Opisthorchiata</taxon>
        <taxon>Opisthorchiidae</taxon>
        <taxon>Opisthorchis</taxon>
    </lineage>
</organism>